<dbReference type="Gene3D" id="2.115.10.20">
    <property type="entry name" value="Glycosyl hydrolase domain, family 43"/>
    <property type="match status" value="2"/>
</dbReference>
<dbReference type="PANTHER" id="PTHR35279">
    <property type="match status" value="1"/>
</dbReference>
<protein>
    <recommendedName>
        <fullName evidence="3">Glycosyl hydrolase family 32 N-terminal domain-containing protein</fullName>
    </recommendedName>
</protein>
<organism evidence="1 2">
    <name type="scientific">Vibrio anguillarum</name>
    <name type="common">Listonella anguillarum</name>
    <dbReference type="NCBI Taxonomy" id="55601"/>
    <lineage>
        <taxon>Bacteria</taxon>
        <taxon>Pseudomonadati</taxon>
        <taxon>Pseudomonadota</taxon>
        <taxon>Gammaproteobacteria</taxon>
        <taxon>Vibrionales</taxon>
        <taxon>Vibrionaceae</taxon>
        <taxon>Vibrio</taxon>
    </lineage>
</organism>
<dbReference type="SUPFAM" id="SSF75005">
    <property type="entry name" value="Arabinanase/levansucrase/invertase"/>
    <property type="match status" value="1"/>
</dbReference>
<dbReference type="EMBL" id="RDPI01000032">
    <property type="protein sequence ID" value="MBF4374941.1"/>
    <property type="molecule type" value="Genomic_DNA"/>
</dbReference>
<gene>
    <name evidence="1" type="ORF">EAY46_17890</name>
</gene>
<sequence length="308" mass="34766">MMKWKKIGLIFDGKSNLDWHADSALTPTPFKINDEVVRVYAGFRDSQGISRVGYVDLSINDPAKILKVSDKPCLDVGENGCFDDNGVILGDVVRHGSEIRMYYVGFQLVKKVKFLAYSGLAISYDDGETFKRVKQTPILDRSDDGLTINAIHTALYENGVWRFWYAAGSGWESINGVDYPQYHIKYTESKDGINFSSDRLNVLCVDNEGVEYRIGRPSVYKLESGYLMFYTKGSISGEDYYPGVAFSHDGVNWQRKDQEFGLELSNNGFDSKHLCYPRLIDLGSKVLCFYNGNNMGKQGFGLAELESW</sequence>
<evidence type="ECO:0008006" key="3">
    <source>
        <dbReference type="Google" id="ProtNLM"/>
    </source>
</evidence>
<dbReference type="PANTHER" id="PTHR35279:SF1">
    <property type="entry name" value="ARABINANASE_LEVANSUCRASE_INVERTASE"/>
    <property type="match status" value="1"/>
</dbReference>
<accession>A0ABR9Z918</accession>
<keyword evidence="2" id="KW-1185">Reference proteome</keyword>
<reference evidence="1 2" key="1">
    <citation type="journal article" date="2021" name="PeerJ">
        <title>Analysis of 44 Vibrio anguillarum genomes reveals high genetic diversity.</title>
        <authorList>
            <person name="Hansen M.J."/>
            <person name="Dalsgaard I."/>
        </authorList>
    </citation>
    <scope>NUCLEOTIDE SEQUENCE [LARGE SCALE GENOMIC DNA]</scope>
    <source>
        <strain evidence="1 2">040915-1/1B</strain>
    </source>
</reference>
<dbReference type="InterPro" id="IPR023296">
    <property type="entry name" value="Glyco_hydro_beta-prop_sf"/>
</dbReference>
<proteinExistence type="predicted"/>
<name>A0ABR9Z918_VIBAN</name>
<dbReference type="Proteomes" id="UP000726136">
    <property type="component" value="Unassembled WGS sequence"/>
</dbReference>
<evidence type="ECO:0000313" key="2">
    <source>
        <dbReference type="Proteomes" id="UP000726136"/>
    </source>
</evidence>
<comment type="caution">
    <text evidence="1">The sequence shown here is derived from an EMBL/GenBank/DDBJ whole genome shotgun (WGS) entry which is preliminary data.</text>
</comment>
<evidence type="ECO:0000313" key="1">
    <source>
        <dbReference type="EMBL" id="MBF4374941.1"/>
    </source>
</evidence>